<proteinExistence type="predicted"/>
<comment type="caution">
    <text evidence="1">The sequence shown here is derived from an EMBL/GenBank/DDBJ whole genome shotgun (WGS) entry which is preliminary data.</text>
</comment>
<dbReference type="EMBL" id="JAXCGZ010023294">
    <property type="protein sequence ID" value="KAK7014113.1"/>
    <property type="molecule type" value="Genomic_DNA"/>
</dbReference>
<feature type="non-terminal residue" evidence="1">
    <location>
        <position position="78"/>
    </location>
</feature>
<evidence type="ECO:0000313" key="1">
    <source>
        <dbReference type="EMBL" id="KAK7014113.1"/>
    </source>
</evidence>
<accession>A0AAN8W999</accession>
<reference evidence="1 2" key="1">
    <citation type="submission" date="2023-11" db="EMBL/GenBank/DDBJ databases">
        <title>Halocaridina rubra genome assembly.</title>
        <authorList>
            <person name="Smith C."/>
        </authorList>
    </citation>
    <scope>NUCLEOTIDE SEQUENCE [LARGE SCALE GENOMIC DNA]</scope>
    <source>
        <strain evidence="1">EP-1</strain>
        <tissue evidence="1">Whole</tissue>
    </source>
</reference>
<gene>
    <name evidence="1" type="ORF">SK128_025724</name>
</gene>
<keyword evidence="2" id="KW-1185">Reference proteome</keyword>
<evidence type="ECO:0000313" key="2">
    <source>
        <dbReference type="Proteomes" id="UP001381693"/>
    </source>
</evidence>
<dbReference type="AlphaFoldDB" id="A0AAN8W999"/>
<name>A0AAN8W999_HALRR</name>
<sequence length="78" mass="8955">MRSKSPDIFRGLVDFDCGMNSSLDEHIRKGASISIQNEHIEYVSEICNNRVREEEKIAEYLAVKTTDFNDITHMVIPP</sequence>
<protein>
    <submittedName>
        <fullName evidence="1">Uncharacterized protein</fullName>
    </submittedName>
</protein>
<organism evidence="1 2">
    <name type="scientific">Halocaridina rubra</name>
    <name type="common">Hawaiian red shrimp</name>
    <dbReference type="NCBI Taxonomy" id="373956"/>
    <lineage>
        <taxon>Eukaryota</taxon>
        <taxon>Metazoa</taxon>
        <taxon>Ecdysozoa</taxon>
        <taxon>Arthropoda</taxon>
        <taxon>Crustacea</taxon>
        <taxon>Multicrustacea</taxon>
        <taxon>Malacostraca</taxon>
        <taxon>Eumalacostraca</taxon>
        <taxon>Eucarida</taxon>
        <taxon>Decapoda</taxon>
        <taxon>Pleocyemata</taxon>
        <taxon>Caridea</taxon>
        <taxon>Atyoidea</taxon>
        <taxon>Atyidae</taxon>
        <taxon>Halocaridina</taxon>
    </lineage>
</organism>
<dbReference type="Proteomes" id="UP001381693">
    <property type="component" value="Unassembled WGS sequence"/>
</dbReference>